<feature type="transmembrane region" description="Helical" evidence="4">
    <location>
        <begin position="331"/>
        <end position="355"/>
    </location>
</feature>
<dbReference type="PANTHER" id="PTHR43630:SF1">
    <property type="entry name" value="POLY-BETA-1,6-N-ACETYL-D-GLUCOSAMINE SYNTHASE"/>
    <property type="match status" value="1"/>
</dbReference>
<feature type="transmembrane region" description="Helical" evidence="4">
    <location>
        <begin position="361"/>
        <end position="388"/>
    </location>
</feature>
<dbReference type="PATRIC" id="fig|106634.4.peg.1925"/>
<proteinExistence type="inferred from homology"/>
<dbReference type="Gene3D" id="3.90.550.10">
    <property type="entry name" value="Spore Coat Polysaccharide Biosynthesis Protein SpsA, Chain A"/>
    <property type="match status" value="1"/>
</dbReference>
<dbReference type="GO" id="GO:0016757">
    <property type="term" value="F:glycosyltransferase activity"/>
    <property type="evidence" value="ECO:0007669"/>
    <property type="project" value="UniProtKB-KW"/>
</dbReference>
<evidence type="ECO:0000259" key="5">
    <source>
        <dbReference type="Pfam" id="PF13632"/>
    </source>
</evidence>
<evidence type="ECO:0000313" key="7">
    <source>
        <dbReference type="Proteomes" id="UP000064201"/>
    </source>
</evidence>
<dbReference type="RefSeq" id="WP_047251467.1">
    <property type="nucleotide sequence ID" value="NZ_CP011367.1"/>
</dbReference>
<keyword evidence="4" id="KW-0812">Transmembrane</keyword>
<keyword evidence="7" id="KW-1185">Reference proteome</keyword>
<dbReference type="Pfam" id="PF13632">
    <property type="entry name" value="Glyco_trans_2_3"/>
    <property type="match status" value="1"/>
</dbReference>
<name>A0A0G3G7T6_9GAMM</name>
<dbReference type="PANTHER" id="PTHR43630">
    <property type="entry name" value="POLY-BETA-1,6-N-ACETYL-D-GLUCOSAMINE SYNTHASE"/>
    <property type="match status" value="1"/>
</dbReference>
<dbReference type="STRING" id="106634.TVD_09395"/>
<evidence type="ECO:0000256" key="4">
    <source>
        <dbReference type="SAM" id="Phobius"/>
    </source>
</evidence>
<dbReference type="AlphaFoldDB" id="A0A0G3G7T6"/>
<keyword evidence="4" id="KW-0472">Membrane</keyword>
<dbReference type="SUPFAM" id="SSF53448">
    <property type="entry name" value="Nucleotide-diphospho-sugar transferases"/>
    <property type="match status" value="1"/>
</dbReference>
<feature type="domain" description="Glycosyltransferase 2-like" evidence="5">
    <location>
        <begin position="160"/>
        <end position="375"/>
    </location>
</feature>
<evidence type="ECO:0000313" key="6">
    <source>
        <dbReference type="EMBL" id="AKJ95557.1"/>
    </source>
</evidence>
<evidence type="ECO:0000256" key="1">
    <source>
        <dbReference type="ARBA" id="ARBA00006739"/>
    </source>
</evidence>
<keyword evidence="3 6" id="KW-0808">Transferase</keyword>
<comment type="similarity">
    <text evidence="1">Belongs to the glycosyltransferase 2 family.</text>
</comment>
<dbReference type="KEGG" id="tvr:TVD_09395"/>
<gene>
    <name evidence="6" type="ORF">TVD_09395</name>
</gene>
<sequence>MNEVLAFPTEAGAILASLFLESDALKLAYMFIPFVVFLELPLNLMIWMGVLRYYTRRIYAIPTQYPYTPRITCIVTCYAEGQSVQGTIRTLLEQVYPGQIEIVAVVDGADQNADTLQALRDIQPEVELYASRRLMILPKVPRGGRVSSLNAGLQLARGEIVMAVDGDTSFDNSMALHAAGHFRDPNVIAVAGSLRVRNWHQNLMTRLQALEYMITIHLAKVGLGEFRGINNISGAFGVFRTNLVRKVGGWTTGSAEDLDLTLRLKQYFGRHPGFYIPFEPRAMGHTDVPYTLLGFLKQRLRWDGDLFFMYVRKHRNAFSPRQMGWWNVIMGVWYGMLFQMVMPVLIVLYTLWLVVVADPGIVLATFILIMVLYAILTALMYITALVFISERRGRDLRLAWLIPVFPFFAMGMRVWSLVAIINEWWRHSSQESSMAPWWVLRKSKR</sequence>
<keyword evidence="2 6" id="KW-0328">Glycosyltransferase</keyword>
<dbReference type="EMBL" id="CP011367">
    <property type="protein sequence ID" value="AKJ95557.1"/>
    <property type="molecule type" value="Genomic_DNA"/>
</dbReference>
<dbReference type="OrthoDB" id="276604at2"/>
<dbReference type="Proteomes" id="UP000064201">
    <property type="component" value="Chromosome"/>
</dbReference>
<feature type="transmembrane region" description="Helical" evidence="4">
    <location>
        <begin position="400"/>
        <end position="421"/>
    </location>
</feature>
<evidence type="ECO:0000256" key="2">
    <source>
        <dbReference type="ARBA" id="ARBA00022676"/>
    </source>
</evidence>
<evidence type="ECO:0000256" key="3">
    <source>
        <dbReference type="ARBA" id="ARBA00022679"/>
    </source>
</evidence>
<dbReference type="InterPro" id="IPR001173">
    <property type="entry name" value="Glyco_trans_2-like"/>
</dbReference>
<keyword evidence="4" id="KW-1133">Transmembrane helix</keyword>
<dbReference type="CDD" id="cd06423">
    <property type="entry name" value="CESA_like"/>
    <property type="match status" value="1"/>
</dbReference>
<reference evidence="6 7" key="1">
    <citation type="submission" date="2015-04" db="EMBL/GenBank/DDBJ databases">
        <title>Complete Sequence for the Genome of the Thioalkalivibrio versutus D301.</title>
        <authorList>
            <person name="Mu T."/>
            <person name="Zhou J."/>
            <person name="Xu X."/>
        </authorList>
    </citation>
    <scope>NUCLEOTIDE SEQUENCE [LARGE SCALE GENOMIC DNA]</scope>
    <source>
        <strain evidence="6 7">D301</strain>
    </source>
</reference>
<organism evidence="6 7">
    <name type="scientific">Thioalkalivibrio versutus</name>
    <dbReference type="NCBI Taxonomy" id="106634"/>
    <lineage>
        <taxon>Bacteria</taxon>
        <taxon>Pseudomonadati</taxon>
        <taxon>Pseudomonadota</taxon>
        <taxon>Gammaproteobacteria</taxon>
        <taxon>Chromatiales</taxon>
        <taxon>Ectothiorhodospiraceae</taxon>
        <taxon>Thioalkalivibrio</taxon>
    </lineage>
</organism>
<feature type="transmembrane region" description="Helical" evidence="4">
    <location>
        <begin position="27"/>
        <end position="50"/>
    </location>
</feature>
<dbReference type="InterPro" id="IPR029044">
    <property type="entry name" value="Nucleotide-diphossugar_trans"/>
</dbReference>
<protein>
    <submittedName>
        <fullName evidence="6">N-acetylglucosaminyltransferase</fullName>
    </submittedName>
</protein>
<accession>A0A0G3G7T6</accession>